<dbReference type="HOGENOM" id="CLU_1332811_0_0_1"/>
<gene>
    <name evidence="2" type="ORF">Kpol_1036p98</name>
</gene>
<evidence type="ECO:0000313" key="2">
    <source>
        <dbReference type="EMBL" id="EDO19351.1"/>
    </source>
</evidence>
<protein>
    <submittedName>
        <fullName evidence="2">Tkp3 protein</fullName>
    </submittedName>
</protein>
<evidence type="ECO:0000256" key="1">
    <source>
        <dbReference type="SAM" id="Coils"/>
    </source>
</evidence>
<dbReference type="Proteomes" id="UP000000267">
    <property type="component" value="Unassembled WGS sequence"/>
</dbReference>
<keyword evidence="1" id="KW-0175">Coiled coil</keyword>
<name>A7TEP4_VANPO</name>
<keyword evidence="3" id="KW-1185">Reference proteome</keyword>
<accession>A7TEP4</accession>
<feature type="coiled-coil region" evidence="1">
    <location>
        <begin position="3"/>
        <end position="159"/>
    </location>
</feature>
<dbReference type="AlphaFoldDB" id="A7TEP4"/>
<dbReference type="PhylomeDB" id="A7TEP4"/>
<dbReference type="GeneID" id="5547692"/>
<organism evidence="3">
    <name type="scientific">Vanderwaltozyma polyspora (strain ATCC 22028 / DSM 70294 / BCRC 21397 / CBS 2163 / NBRC 10782 / NRRL Y-8283 / UCD 57-17)</name>
    <name type="common">Kluyveromyces polysporus</name>
    <dbReference type="NCBI Taxonomy" id="436907"/>
    <lineage>
        <taxon>Eukaryota</taxon>
        <taxon>Fungi</taxon>
        <taxon>Dikarya</taxon>
        <taxon>Ascomycota</taxon>
        <taxon>Saccharomycotina</taxon>
        <taxon>Saccharomycetes</taxon>
        <taxon>Saccharomycetales</taxon>
        <taxon>Saccharomycetaceae</taxon>
        <taxon>Vanderwaltozyma</taxon>
    </lineage>
</organism>
<dbReference type="InParanoid" id="A7TEP4"/>
<sequence>MSEDRMENSIKALQASIQAIKAKMDTNHEVINKKLDTNYEVSNKKLDIQQEEDIRYRAQIQQSLDLLNSKNNDLANKLLELKTKDNEERKDLKEASIKFNKFQLDKDKLKMETKEPRVELKLERKQLEAFIDLEEQASKSKLKQEEKEKEEELEDLRVGVTTELSLYLQELKLKIINEVGKLIAQQETQVRGELLLMNNNKRKNCY</sequence>
<reference evidence="2 3" key="1">
    <citation type="journal article" date="2007" name="Proc. Natl. Acad. Sci. U.S.A.">
        <title>Independent sorting-out of thousands of duplicated gene pairs in two yeast species descended from a whole-genome duplication.</title>
        <authorList>
            <person name="Scannell D.R."/>
            <person name="Frank A.C."/>
            <person name="Conant G.C."/>
            <person name="Byrne K.P."/>
            <person name="Woolfit M."/>
            <person name="Wolfe K.H."/>
        </authorList>
    </citation>
    <scope>NUCLEOTIDE SEQUENCE [LARGE SCALE GENOMIC DNA]</scope>
    <source>
        <strain evidence="3">ATCC 22028 / DSM 70294 / BCRC 21397 / CBS 2163 / NBRC 10782 / NRRL Y-8283 / UCD 57-17</strain>
    </source>
</reference>
<dbReference type="EMBL" id="DS480380">
    <property type="protein sequence ID" value="EDO19351.1"/>
    <property type="molecule type" value="Genomic_DNA"/>
</dbReference>
<evidence type="ECO:0000313" key="3">
    <source>
        <dbReference type="Proteomes" id="UP000000267"/>
    </source>
</evidence>
<dbReference type="RefSeq" id="XP_001647209.1">
    <property type="nucleotide sequence ID" value="XM_001647159.1"/>
</dbReference>
<proteinExistence type="predicted"/>
<dbReference type="KEGG" id="vpo:Kpol_1036p98"/>